<organism evidence="2 3">
    <name type="scientific">Candidatus Beckwithbacteria bacterium CG10_big_fil_rev_8_21_14_0_10_34_10</name>
    <dbReference type="NCBI Taxonomy" id="1974495"/>
    <lineage>
        <taxon>Bacteria</taxon>
        <taxon>Candidatus Beckwithiibacteriota</taxon>
    </lineage>
</organism>
<evidence type="ECO:0000313" key="3">
    <source>
        <dbReference type="Proteomes" id="UP000230093"/>
    </source>
</evidence>
<dbReference type="Proteomes" id="UP000230093">
    <property type="component" value="Unassembled WGS sequence"/>
</dbReference>
<reference evidence="3" key="1">
    <citation type="submission" date="2017-09" db="EMBL/GenBank/DDBJ databases">
        <title>Depth-based differentiation of microbial function through sediment-hosted aquifers and enrichment of novel symbionts in the deep terrestrial subsurface.</title>
        <authorList>
            <person name="Probst A.J."/>
            <person name="Ladd B."/>
            <person name="Jarett J.K."/>
            <person name="Geller-Mcgrath D.E."/>
            <person name="Sieber C.M.K."/>
            <person name="Emerson J.B."/>
            <person name="Anantharaman K."/>
            <person name="Thomas B.C."/>
            <person name="Malmstrom R."/>
            <person name="Stieglmeier M."/>
            <person name="Klingl A."/>
            <person name="Woyke T."/>
            <person name="Ryan C.M."/>
            <person name="Banfield J.F."/>
        </authorList>
    </citation>
    <scope>NUCLEOTIDE SEQUENCE [LARGE SCALE GENOMIC DNA]</scope>
</reference>
<dbReference type="Pfam" id="PF01041">
    <property type="entry name" value="DegT_DnrJ_EryC1"/>
    <property type="match status" value="1"/>
</dbReference>
<dbReference type="GO" id="GO:0008483">
    <property type="term" value="F:transaminase activity"/>
    <property type="evidence" value="ECO:0007669"/>
    <property type="project" value="TreeGrafter"/>
</dbReference>
<dbReference type="Gene3D" id="3.90.1150.10">
    <property type="entry name" value="Aspartate Aminotransferase, domain 1"/>
    <property type="match status" value="1"/>
</dbReference>
<evidence type="ECO:0000313" key="2">
    <source>
        <dbReference type="EMBL" id="PIS09369.1"/>
    </source>
</evidence>
<dbReference type="InterPro" id="IPR000653">
    <property type="entry name" value="DegT/StrS_aminotransferase"/>
</dbReference>
<dbReference type="PANTHER" id="PTHR30244">
    <property type="entry name" value="TRANSAMINASE"/>
    <property type="match status" value="1"/>
</dbReference>
<accession>A0A2H0WBU3</accession>
<dbReference type="GO" id="GO:0000271">
    <property type="term" value="P:polysaccharide biosynthetic process"/>
    <property type="evidence" value="ECO:0007669"/>
    <property type="project" value="TreeGrafter"/>
</dbReference>
<evidence type="ECO:0008006" key="4">
    <source>
        <dbReference type="Google" id="ProtNLM"/>
    </source>
</evidence>
<sequence length="373" mass="43287">MSKFDLNLKIHPSSLVEEVLNKKTVSPYLLLKKRLKLGTNWKESYFNWGRNALYYLFQSLPYKTITFPGFTCPTLVKSAEKAGKKIILTEVNLDTFNLDIEKIPINTQCLVVIHTFGNPVDISQIRKKVKKVFIIEDCAHALFSKVGKNFVGNKGSAILFSLYKQIPNINGCLLLTKKKFIENQGGEDELKYPKRLLIKTAGLHQNILDIKRRQYLPKIETQKLNNYRPSKLSLFLFEKGFNRLGQEVAQRKKVARWYYEEIKRNNLFIAQKPEENSSLSYYHFIIRLKPEFAPVRDKIVASLRRGNIIVDRLWYKAPIAQKIYSSFLKKCPKALLLSKTVINLPISASYSREDVSYIFRKLNLAIRSVKQDE</sequence>
<dbReference type="Gene3D" id="3.40.640.10">
    <property type="entry name" value="Type I PLP-dependent aspartate aminotransferase-like (Major domain)"/>
    <property type="match status" value="1"/>
</dbReference>
<dbReference type="AlphaFoldDB" id="A0A2H0WBU3"/>
<gene>
    <name evidence="2" type="ORF">COT75_01685</name>
</gene>
<proteinExistence type="inferred from homology"/>
<dbReference type="InterPro" id="IPR015424">
    <property type="entry name" value="PyrdxlP-dep_Trfase"/>
</dbReference>
<keyword evidence="1" id="KW-0663">Pyridoxal phosphate</keyword>
<comment type="similarity">
    <text evidence="1">Belongs to the DegT/DnrJ/EryC1 family.</text>
</comment>
<dbReference type="InterPro" id="IPR015422">
    <property type="entry name" value="PyrdxlP-dep_Trfase_small"/>
</dbReference>
<evidence type="ECO:0000256" key="1">
    <source>
        <dbReference type="RuleBase" id="RU004508"/>
    </source>
</evidence>
<comment type="caution">
    <text evidence="2">The sequence shown here is derived from an EMBL/GenBank/DDBJ whole genome shotgun (WGS) entry which is preliminary data.</text>
</comment>
<dbReference type="GO" id="GO:0030170">
    <property type="term" value="F:pyridoxal phosphate binding"/>
    <property type="evidence" value="ECO:0007669"/>
    <property type="project" value="TreeGrafter"/>
</dbReference>
<protein>
    <recommendedName>
        <fullName evidence="4">DegT/DnrJ/EryC1/StrS aminotransferase family protein</fullName>
    </recommendedName>
</protein>
<dbReference type="PANTHER" id="PTHR30244:SF34">
    <property type="entry name" value="DTDP-4-AMINO-4,6-DIDEOXYGALACTOSE TRANSAMINASE"/>
    <property type="match status" value="1"/>
</dbReference>
<dbReference type="InterPro" id="IPR015421">
    <property type="entry name" value="PyrdxlP-dep_Trfase_major"/>
</dbReference>
<dbReference type="SUPFAM" id="SSF53383">
    <property type="entry name" value="PLP-dependent transferases"/>
    <property type="match status" value="1"/>
</dbReference>
<name>A0A2H0WBU3_9BACT</name>
<dbReference type="EMBL" id="PEZT01000010">
    <property type="protein sequence ID" value="PIS09369.1"/>
    <property type="molecule type" value="Genomic_DNA"/>
</dbReference>